<name>A0A7M7JR55_VARDE</name>
<accession>A0A7M7JR55</accession>
<dbReference type="Proteomes" id="UP000594260">
    <property type="component" value="Unplaced"/>
</dbReference>
<feature type="chain" id="PRO_5029656002" evidence="1">
    <location>
        <begin position="17"/>
        <end position="158"/>
    </location>
</feature>
<protein>
    <submittedName>
        <fullName evidence="2">Uncharacterized protein</fullName>
    </submittedName>
</protein>
<evidence type="ECO:0000313" key="2">
    <source>
        <dbReference type="EnsemblMetazoa" id="XP_022655636"/>
    </source>
</evidence>
<sequence>MKFVLLAIAVISAVDGHQNPRNQAVTFLSAHNGWHVRESNSVSVNPQLSISPSQYSPSPNQRIVLVSGGPDQAIPAMAVTGSSTRGLRGSRRRYDLDSLVITPLAEDTESSDTPVAASVLTITFVPVPGRTTDECMVARFNSGNSNAVNGIVLQLIQT</sequence>
<feature type="signal peptide" evidence="1">
    <location>
        <begin position="1"/>
        <end position="16"/>
    </location>
</feature>
<dbReference type="GeneID" id="111248113"/>
<dbReference type="AlphaFoldDB" id="A0A7M7JR55"/>
<dbReference type="RefSeq" id="XP_022655636.1">
    <property type="nucleotide sequence ID" value="XM_022799901.1"/>
</dbReference>
<keyword evidence="3" id="KW-1185">Reference proteome</keyword>
<proteinExistence type="predicted"/>
<keyword evidence="1" id="KW-0732">Signal</keyword>
<organism evidence="2 3">
    <name type="scientific">Varroa destructor</name>
    <name type="common">Honeybee mite</name>
    <dbReference type="NCBI Taxonomy" id="109461"/>
    <lineage>
        <taxon>Eukaryota</taxon>
        <taxon>Metazoa</taxon>
        <taxon>Ecdysozoa</taxon>
        <taxon>Arthropoda</taxon>
        <taxon>Chelicerata</taxon>
        <taxon>Arachnida</taxon>
        <taxon>Acari</taxon>
        <taxon>Parasitiformes</taxon>
        <taxon>Mesostigmata</taxon>
        <taxon>Gamasina</taxon>
        <taxon>Dermanyssoidea</taxon>
        <taxon>Varroidae</taxon>
        <taxon>Varroa</taxon>
    </lineage>
</organism>
<evidence type="ECO:0000256" key="1">
    <source>
        <dbReference type="SAM" id="SignalP"/>
    </source>
</evidence>
<evidence type="ECO:0000313" key="3">
    <source>
        <dbReference type="Proteomes" id="UP000594260"/>
    </source>
</evidence>
<reference evidence="2" key="1">
    <citation type="submission" date="2021-01" db="UniProtKB">
        <authorList>
            <consortium name="EnsemblMetazoa"/>
        </authorList>
    </citation>
    <scope>IDENTIFICATION</scope>
</reference>
<dbReference type="EnsemblMetazoa" id="XM_022799901">
    <property type="protein sequence ID" value="XP_022655636"/>
    <property type="gene ID" value="LOC111248113"/>
</dbReference>